<keyword evidence="8" id="KW-1185">Reference proteome</keyword>
<keyword evidence="4" id="KW-0788">Thiol protease</keyword>
<dbReference type="EMBL" id="JARBDR010000141">
    <property type="protein sequence ID" value="KAJ8321100.1"/>
    <property type="molecule type" value="Genomic_DNA"/>
</dbReference>
<evidence type="ECO:0000256" key="1">
    <source>
        <dbReference type="ARBA" id="ARBA00007074"/>
    </source>
</evidence>
<evidence type="ECO:0000256" key="5">
    <source>
        <dbReference type="SAM" id="MobiDB-lite"/>
    </source>
</evidence>
<sequence>MFLSFKEILRKRRLKELRKRHRSDPGHADRLRQKFVNQAKKYFGVPYARKYWPPESLEYKSPLFLDCCALVRQVVRDLEDDFGFRIGPWNQAYMFDTLPNKIEHERDMKPGDLVFMSGVYHKKKRQQKHHMTHVEIWAGDGNKTIGARWNNGKVQVFDSYRFEAKSFHSTEYHFRSIDTWLHGTCKSFCPQHRWKRSKYSPKKKSVFHVEVENQVVEQEQDEAAGDSSDNETSDSRPDSALSL</sequence>
<dbReference type="SUPFAM" id="SSF54001">
    <property type="entry name" value="Cysteine proteinases"/>
    <property type="match status" value="1"/>
</dbReference>
<evidence type="ECO:0000256" key="3">
    <source>
        <dbReference type="ARBA" id="ARBA00022801"/>
    </source>
</evidence>
<evidence type="ECO:0000313" key="7">
    <source>
        <dbReference type="EMBL" id="KAJ8321100.1"/>
    </source>
</evidence>
<proteinExistence type="inferred from homology"/>
<reference evidence="7 8" key="1">
    <citation type="submission" date="2022-12" db="EMBL/GenBank/DDBJ databases">
        <title>Chromosome-level genome of Tegillarca granosa.</title>
        <authorList>
            <person name="Kim J."/>
        </authorList>
    </citation>
    <scope>NUCLEOTIDE SEQUENCE [LARGE SCALE GENOMIC DNA]</scope>
    <source>
        <strain evidence="7">Teg-2019</strain>
        <tissue evidence="7">Adductor muscle</tissue>
    </source>
</reference>
<dbReference type="Proteomes" id="UP001217089">
    <property type="component" value="Unassembled WGS sequence"/>
</dbReference>
<dbReference type="Gene3D" id="3.90.1720.10">
    <property type="entry name" value="endopeptidase domain like (from Nostoc punctiforme)"/>
    <property type="match status" value="1"/>
</dbReference>
<organism evidence="7 8">
    <name type="scientific">Tegillarca granosa</name>
    <name type="common">Malaysian cockle</name>
    <name type="synonym">Anadara granosa</name>
    <dbReference type="NCBI Taxonomy" id="220873"/>
    <lineage>
        <taxon>Eukaryota</taxon>
        <taxon>Metazoa</taxon>
        <taxon>Spiralia</taxon>
        <taxon>Lophotrochozoa</taxon>
        <taxon>Mollusca</taxon>
        <taxon>Bivalvia</taxon>
        <taxon>Autobranchia</taxon>
        <taxon>Pteriomorphia</taxon>
        <taxon>Arcoida</taxon>
        <taxon>Arcoidea</taxon>
        <taxon>Arcidae</taxon>
        <taxon>Tegillarca</taxon>
    </lineage>
</organism>
<name>A0ABQ9FXW6_TEGGR</name>
<evidence type="ECO:0000256" key="4">
    <source>
        <dbReference type="ARBA" id="ARBA00022807"/>
    </source>
</evidence>
<dbReference type="PROSITE" id="PS51935">
    <property type="entry name" value="NLPC_P60"/>
    <property type="match status" value="1"/>
</dbReference>
<feature type="domain" description="NlpC/P60" evidence="6">
    <location>
        <begin position="29"/>
        <end position="174"/>
    </location>
</feature>
<feature type="compositionally biased region" description="Acidic residues" evidence="5">
    <location>
        <begin position="218"/>
        <end position="232"/>
    </location>
</feature>
<dbReference type="PANTHER" id="PTHR47664:SF1">
    <property type="entry name" value="CHROMOSOME UNDETERMINED SCAFFOLD_14, WHOLE GENOME SHOTGUN SEQUENCE"/>
    <property type="match status" value="1"/>
</dbReference>
<evidence type="ECO:0000259" key="6">
    <source>
        <dbReference type="PROSITE" id="PS51935"/>
    </source>
</evidence>
<dbReference type="InterPro" id="IPR038765">
    <property type="entry name" value="Papain-like_cys_pep_sf"/>
</dbReference>
<evidence type="ECO:0000256" key="2">
    <source>
        <dbReference type="ARBA" id="ARBA00022670"/>
    </source>
</evidence>
<keyword evidence="2" id="KW-0645">Protease</keyword>
<feature type="region of interest" description="Disordered" evidence="5">
    <location>
        <begin position="212"/>
        <end position="243"/>
    </location>
</feature>
<protein>
    <recommendedName>
        <fullName evidence="6">NlpC/P60 domain-containing protein</fullName>
    </recommendedName>
</protein>
<dbReference type="PANTHER" id="PTHR47664">
    <property type="entry name" value="NLPC_P60 DOMAIN-CONTAINING PROTEIN"/>
    <property type="match status" value="1"/>
</dbReference>
<keyword evidence="3" id="KW-0378">Hydrolase</keyword>
<dbReference type="InterPro" id="IPR000064">
    <property type="entry name" value="NLP_P60_dom"/>
</dbReference>
<comment type="caution">
    <text evidence="7">The sequence shown here is derived from an EMBL/GenBank/DDBJ whole genome shotgun (WGS) entry which is preliminary data.</text>
</comment>
<gene>
    <name evidence="7" type="ORF">KUTeg_002687</name>
</gene>
<evidence type="ECO:0000313" key="8">
    <source>
        <dbReference type="Proteomes" id="UP001217089"/>
    </source>
</evidence>
<accession>A0ABQ9FXW6</accession>
<comment type="similarity">
    <text evidence="1">Belongs to the peptidase C40 family.</text>
</comment>